<dbReference type="STRING" id="1328759.A0A5C2SNU8"/>
<dbReference type="GO" id="GO:0016616">
    <property type="term" value="F:oxidoreductase activity, acting on the CH-OH group of donors, NAD or NADP as acceptor"/>
    <property type="evidence" value="ECO:0007669"/>
    <property type="project" value="TreeGrafter"/>
</dbReference>
<dbReference type="AlphaFoldDB" id="A0A5C2SNU8"/>
<dbReference type="PANTHER" id="PTHR10366:SF564">
    <property type="entry name" value="STEROL-4-ALPHA-CARBOXYLATE 3-DEHYDROGENASE, DECARBOXYLATING"/>
    <property type="match status" value="1"/>
</dbReference>
<accession>A0A5C2SNU8</accession>
<dbReference type="SUPFAM" id="SSF51735">
    <property type="entry name" value="NAD(P)-binding Rossmann-fold domains"/>
    <property type="match status" value="1"/>
</dbReference>
<dbReference type="OrthoDB" id="2735536at2759"/>
<reference evidence="4" key="1">
    <citation type="journal article" date="2018" name="Genome Biol. Evol.">
        <title>Genomics and development of Lentinus tigrinus, a white-rot wood-decaying mushroom with dimorphic fruiting bodies.</title>
        <authorList>
            <person name="Wu B."/>
            <person name="Xu Z."/>
            <person name="Knudson A."/>
            <person name="Carlson A."/>
            <person name="Chen N."/>
            <person name="Kovaka S."/>
            <person name="LaButti K."/>
            <person name="Lipzen A."/>
            <person name="Pennachio C."/>
            <person name="Riley R."/>
            <person name="Schakwitz W."/>
            <person name="Umezawa K."/>
            <person name="Ohm R.A."/>
            <person name="Grigoriev I.V."/>
            <person name="Nagy L.G."/>
            <person name="Gibbons J."/>
            <person name="Hibbett D."/>
        </authorList>
    </citation>
    <scope>NUCLEOTIDE SEQUENCE [LARGE SCALE GENOMIC DNA]</scope>
    <source>
        <strain evidence="4">ALCF2SS1-6</strain>
    </source>
</reference>
<dbReference type="InterPro" id="IPR036291">
    <property type="entry name" value="NAD(P)-bd_dom_sf"/>
</dbReference>
<dbReference type="PANTHER" id="PTHR10366">
    <property type="entry name" value="NAD DEPENDENT EPIMERASE/DEHYDRATASE"/>
    <property type="match status" value="1"/>
</dbReference>
<protein>
    <submittedName>
        <fullName evidence="4">NAD(P)-binding protein</fullName>
    </submittedName>
</protein>
<dbReference type="Pfam" id="PF01370">
    <property type="entry name" value="Epimerase"/>
    <property type="match status" value="1"/>
</dbReference>
<dbReference type="InterPro" id="IPR050425">
    <property type="entry name" value="NAD(P)_dehydrat-like"/>
</dbReference>
<dbReference type="CDD" id="cd05227">
    <property type="entry name" value="AR_SDR_e"/>
    <property type="match status" value="1"/>
</dbReference>
<evidence type="ECO:0000313" key="5">
    <source>
        <dbReference type="Proteomes" id="UP000313359"/>
    </source>
</evidence>
<dbReference type="InterPro" id="IPR001509">
    <property type="entry name" value="Epimerase_deHydtase"/>
</dbReference>
<feature type="domain" description="NAD-dependent epimerase/dehydratase" evidence="3">
    <location>
        <begin position="9"/>
        <end position="266"/>
    </location>
</feature>
<dbReference type="EMBL" id="ML122257">
    <property type="protein sequence ID" value="RPD63136.1"/>
    <property type="molecule type" value="Genomic_DNA"/>
</dbReference>
<organism evidence="4 5">
    <name type="scientific">Lentinus tigrinus ALCF2SS1-6</name>
    <dbReference type="NCBI Taxonomy" id="1328759"/>
    <lineage>
        <taxon>Eukaryota</taxon>
        <taxon>Fungi</taxon>
        <taxon>Dikarya</taxon>
        <taxon>Basidiomycota</taxon>
        <taxon>Agaricomycotina</taxon>
        <taxon>Agaricomycetes</taxon>
        <taxon>Polyporales</taxon>
        <taxon>Polyporaceae</taxon>
        <taxon>Lentinus</taxon>
    </lineage>
</organism>
<proteinExistence type="inferred from homology"/>
<evidence type="ECO:0000256" key="2">
    <source>
        <dbReference type="ARBA" id="ARBA00023445"/>
    </source>
</evidence>
<dbReference type="FunFam" id="3.40.50.720:FF:000085">
    <property type="entry name" value="Dihydroflavonol reductase"/>
    <property type="match status" value="1"/>
</dbReference>
<evidence type="ECO:0000259" key="3">
    <source>
        <dbReference type="Pfam" id="PF01370"/>
    </source>
</evidence>
<comment type="similarity">
    <text evidence="2">Belongs to the NAD(P)-dependent epimerase/dehydratase family. Dihydroflavonol-4-reductase subfamily.</text>
</comment>
<dbReference type="Proteomes" id="UP000313359">
    <property type="component" value="Unassembled WGS sequence"/>
</dbReference>
<keyword evidence="1" id="KW-0560">Oxidoreductase</keyword>
<gene>
    <name evidence="4" type="ORF">L227DRAFT_609036</name>
</gene>
<name>A0A5C2SNU8_9APHY</name>
<evidence type="ECO:0000256" key="1">
    <source>
        <dbReference type="ARBA" id="ARBA00023002"/>
    </source>
</evidence>
<dbReference type="Gene3D" id="3.40.50.720">
    <property type="entry name" value="NAD(P)-binding Rossmann-like Domain"/>
    <property type="match status" value="1"/>
</dbReference>
<keyword evidence="5" id="KW-1185">Reference proteome</keyword>
<sequence length="344" mass="38217">MPAVMPGKVLVTGANGYVAIWVVKAFLEKGFAVRGTVRSQSKAKHLRQLFQSHGDKFEVVIVDDITKDGAFDDAVKGVDAIAHTASPFHMHADDPNEMIIPALQGTLSVLHSALKYGKGIKRIVITASCATVLEYGPEPRVFSEKDWNERSIREVNEKGRAAAPGDKYCASKILAERAAWDFHKQHKNEIAWDVTVLNPPFVFGPVLHEVDKPENLNQSVKVWWDAVVAGQFSNEDLANNGDVWVDVRDLATAHVLAITTPEAGGERVIVCSGPFKWQDFVNVAHRLYPKLPAGNTSYDPTKAVHMLSYDTTKERKLFGIKFHTLEEMTKDTLEDFVKRGWVSV</sequence>
<evidence type="ECO:0000313" key="4">
    <source>
        <dbReference type="EMBL" id="RPD63136.1"/>
    </source>
</evidence>